<dbReference type="EMBL" id="KN716528">
    <property type="protein sequence ID" value="KJH43761.1"/>
    <property type="molecule type" value="Genomic_DNA"/>
</dbReference>
<dbReference type="InterPro" id="IPR003859">
    <property type="entry name" value="Galactosyl_T"/>
</dbReference>
<organism evidence="14 15">
    <name type="scientific">Dictyocaulus viviparus</name>
    <name type="common">Bovine lungworm</name>
    <dbReference type="NCBI Taxonomy" id="29172"/>
    <lineage>
        <taxon>Eukaryota</taxon>
        <taxon>Metazoa</taxon>
        <taxon>Ecdysozoa</taxon>
        <taxon>Nematoda</taxon>
        <taxon>Chromadorea</taxon>
        <taxon>Rhabditida</taxon>
        <taxon>Rhabditina</taxon>
        <taxon>Rhabditomorpha</taxon>
        <taxon>Strongyloidea</taxon>
        <taxon>Metastrongylidae</taxon>
        <taxon>Dictyocaulus</taxon>
    </lineage>
</organism>
<dbReference type="UniPathway" id="UPA00378"/>
<proteinExistence type="inferred from homology"/>
<keyword evidence="6 11" id="KW-0812">Transmembrane</keyword>
<evidence type="ECO:0000313" key="14">
    <source>
        <dbReference type="EMBL" id="KJH43761.1"/>
    </source>
</evidence>
<dbReference type="SUPFAM" id="SSF53448">
    <property type="entry name" value="Nucleotide-diphospho-sugar transferases"/>
    <property type="match status" value="1"/>
</dbReference>
<keyword evidence="15" id="KW-1185">Reference proteome</keyword>
<dbReference type="GO" id="GO:0016020">
    <property type="term" value="C:membrane"/>
    <property type="evidence" value="ECO:0007669"/>
    <property type="project" value="UniProtKB-SubCell"/>
</dbReference>
<dbReference type="AlphaFoldDB" id="A0A0D8XN24"/>
<dbReference type="STRING" id="29172.A0A0D8XN24"/>
<dbReference type="GO" id="GO:0005975">
    <property type="term" value="P:carbohydrate metabolic process"/>
    <property type="evidence" value="ECO:0007669"/>
    <property type="project" value="InterPro"/>
</dbReference>
<sequence>MKCVWICSRIWKRILVSLAFAYALLFIYFSSLDESLNGGEKYIFFPIAVSHKLCVIELDYIVKIVVPFRDRDEELSVFVPHIAKFLREQSVDYNILLMNQTDEFRFNRASLINVGWFEADRVGCDYMVMHDVDLLPLNPQINYRYPGEGVVRHISSPSYHPKYNYSKFIGGILMLTMNDYKILNGMSNKYWGWGLEDDEFYLRIKDAGLNLTRIENLSTNRSNTFRHLHDTNRKRDYAVVTKEQKAMKKRRDYVSGLNNVIYSIAARHTRFFDEVTVHVVDVYLFCDLNWTPYCKIPS</sequence>
<dbReference type="Proteomes" id="UP000053766">
    <property type="component" value="Unassembled WGS sequence"/>
</dbReference>
<keyword evidence="7" id="KW-0735">Signal-anchor</keyword>
<keyword evidence="4 14" id="KW-0328">Glycosyltransferase</keyword>
<evidence type="ECO:0000256" key="11">
    <source>
        <dbReference type="SAM" id="Phobius"/>
    </source>
</evidence>
<evidence type="ECO:0000256" key="7">
    <source>
        <dbReference type="ARBA" id="ARBA00022968"/>
    </source>
</evidence>
<dbReference type="InterPro" id="IPR029044">
    <property type="entry name" value="Nucleotide-diphossugar_trans"/>
</dbReference>
<dbReference type="PRINTS" id="PR02050">
    <property type="entry name" value="B14GALTRFASE"/>
</dbReference>
<evidence type="ECO:0000259" key="13">
    <source>
        <dbReference type="Pfam" id="PF13733"/>
    </source>
</evidence>
<dbReference type="Gene3D" id="3.90.550.10">
    <property type="entry name" value="Spore Coat Polysaccharide Biosynthesis Protein SpsA, Chain A"/>
    <property type="match status" value="1"/>
</dbReference>
<evidence type="ECO:0000256" key="3">
    <source>
        <dbReference type="ARBA" id="ARBA00005735"/>
    </source>
</evidence>
<dbReference type="OrthoDB" id="6020664at2759"/>
<dbReference type="PANTHER" id="PTHR19300">
    <property type="entry name" value="BETA-1,4-GALACTOSYLTRANSFERASE"/>
    <property type="match status" value="1"/>
</dbReference>
<evidence type="ECO:0000259" key="12">
    <source>
        <dbReference type="Pfam" id="PF02709"/>
    </source>
</evidence>
<name>A0A0D8XN24_DICVI</name>
<reference evidence="14 15" key="1">
    <citation type="submission" date="2013-11" db="EMBL/GenBank/DDBJ databases">
        <title>Draft genome of the bovine lungworm Dictyocaulus viviparus.</title>
        <authorList>
            <person name="Mitreva M."/>
        </authorList>
    </citation>
    <scope>NUCLEOTIDE SEQUENCE [LARGE SCALE GENOMIC DNA]</scope>
    <source>
        <strain evidence="14 15">HannoverDv2000</strain>
    </source>
</reference>
<evidence type="ECO:0000256" key="6">
    <source>
        <dbReference type="ARBA" id="ARBA00022692"/>
    </source>
</evidence>
<dbReference type="GO" id="GO:0046525">
    <property type="term" value="F:xylosylprotein 4-beta-galactosyltransferase activity"/>
    <property type="evidence" value="ECO:0007669"/>
    <property type="project" value="TreeGrafter"/>
</dbReference>
<dbReference type="GO" id="GO:0005794">
    <property type="term" value="C:Golgi apparatus"/>
    <property type="evidence" value="ECO:0007669"/>
    <property type="project" value="TreeGrafter"/>
</dbReference>
<comment type="similarity">
    <text evidence="3">Belongs to the glycosyltransferase 7 family.</text>
</comment>
<evidence type="ECO:0000313" key="15">
    <source>
        <dbReference type="Proteomes" id="UP000053766"/>
    </source>
</evidence>
<dbReference type="InterPro" id="IPR027791">
    <property type="entry name" value="Galactosyl_T_C"/>
</dbReference>
<evidence type="ECO:0000256" key="4">
    <source>
        <dbReference type="ARBA" id="ARBA00022676"/>
    </source>
</evidence>
<keyword evidence="10" id="KW-0325">Glycoprotein</keyword>
<dbReference type="Pfam" id="PF13733">
    <property type="entry name" value="Glyco_transf_7N"/>
    <property type="match status" value="1"/>
</dbReference>
<evidence type="ECO:0000256" key="1">
    <source>
        <dbReference type="ARBA" id="ARBA00004606"/>
    </source>
</evidence>
<dbReference type="InterPro" id="IPR027995">
    <property type="entry name" value="Galactosyl_T_N"/>
</dbReference>
<comment type="pathway">
    <text evidence="2">Protein modification; protein glycosylation.</text>
</comment>
<keyword evidence="9 11" id="KW-0472">Membrane</keyword>
<protein>
    <submittedName>
        <fullName evidence="14">N-acetyllactosaminide 3-alpha-galactosyltransferase</fullName>
    </submittedName>
</protein>
<reference evidence="15" key="2">
    <citation type="journal article" date="2016" name="Sci. Rep.">
        <title>Dictyocaulus viviparus genome, variome and transcriptome elucidate lungworm biology and support future intervention.</title>
        <authorList>
            <person name="McNulty S.N."/>
            <person name="Strube C."/>
            <person name="Rosa B.A."/>
            <person name="Martin J.C."/>
            <person name="Tyagi R."/>
            <person name="Choi Y.J."/>
            <person name="Wang Q."/>
            <person name="Hallsworth Pepin K."/>
            <person name="Zhang X."/>
            <person name="Ozersky P."/>
            <person name="Wilson R.K."/>
            <person name="Sternberg P.W."/>
            <person name="Gasser R.B."/>
            <person name="Mitreva M."/>
        </authorList>
    </citation>
    <scope>NUCLEOTIDE SEQUENCE [LARGE SCALE GENOMIC DNA]</scope>
    <source>
        <strain evidence="15">HannoverDv2000</strain>
    </source>
</reference>
<accession>A0A0D8XN24</accession>
<feature type="domain" description="Galactosyltransferase N-terminal" evidence="13">
    <location>
        <begin position="61"/>
        <end position="143"/>
    </location>
</feature>
<comment type="subcellular location">
    <subcellularLocation>
        <location evidence="1">Membrane</location>
        <topology evidence="1">Single-pass type II membrane protein</topology>
    </subcellularLocation>
</comment>
<dbReference type="GO" id="GO:0030166">
    <property type="term" value="P:proteoglycan biosynthetic process"/>
    <property type="evidence" value="ECO:0007669"/>
    <property type="project" value="TreeGrafter"/>
</dbReference>
<dbReference type="Pfam" id="PF02709">
    <property type="entry name" value="Glyco_transf_7C"/>
    <property type="match status" value="1"/>
</dbReference>
<evidence type="ECO:0000256" key="10">
    <source>
        <dbReference type="ARBA" id="ARBA00023180"/>
    </source>
</evidence>
<evidence type="ECO:0000256" key="8">
    <source>
        <dbReference type="ARBA" id="ARBA00022989"/>
    </source>
</evidence>
<evidence type="ECO:0000256" key="2">
    <source>
        <dbReference type="ARBA" id="ARBA00004922"/>
    </source>
</evidence>
<feature type="transmembrane region" description="Helical" evidence="11">
    <location>
        <begin position="12"/>
        <end position="30"/>
    </location>
</feature>
<evidence type="ECO:0000256" key="9">
    <source>
        <dbReference type="ARBA" id="ARBA00023136"/>
    </source>
</evidence>
<gene>
    <name evidence="14" type="ORF">DICVIV_10218</name>
</gene>
<feature type="domain" description="Galactosyltransferase C-terminal" evidence="12">
    <location>
        <begin position="153"/>
        <end position="227"/>
    </location>
</feature>
<evidence type="ECO:0000256" key="5">
    <source>
        <dbReference type="ARBA" id="ARBA00022679"/>
    </source>
</evidence>
<keyword evidence="5 14" id="KW-0808">Transferase</keyword>
<dbReference type="PANTHER" id="PTHR19300:SF30">
    <property type="entry name" value="BETA-1,4-GALACTOSYLTRANSFERASE 7"/>
    <property type="match status" value="1"/>
</dbReference>
<keyword evidence="8 11" id="KW-1133">Transmembrane helix</keyword>